<dbReference type="PANTHER" id="PTHR45985">
    <property type="match status" value="1"/>
</dbReference>
<accession>A0A0R3PEW7</accession>
<evidence type="ECO:0000313" key="2">
    <source>
        <dbReference type="EMBL" id="VDM54247.1"/>
    </source>
</evidence>
<dbReference type="Pfam" id="PF01683">
    <property type="entry name" value="EB"/>
    <property type="match status" value="2"/>
</dbReference>
<evidence type="ECO:0000313" key="4">
    <source>
        <dbReference type="WBParaSite" id="ACOC_0000266101-mRNA-1"/>
    </source>
</evidence>
<dbReference type="STRING" id="334426.A0A0R3PEW7"/>
<dbReference type="EMBL" id="UYYA01000577">
    <property type="protein sequence ID" value="VDM54247.1"/>
    <property type="molecule type" value="Genomic_DNA"/>
</dbReference>
<gene>
    <name evidence="2" type="ORF">ACOC_LOCUS2662</name>
</gene>
<reference evidence="4" key="1">
    <citation type="submission" date="2017-02" db="UniProtKB">
        <authorList>
            <consortium name="WormBaseParasite"/>
        </authorList>
    </citation>
    <scope>IDENTIFICATION</scope>
</reference>
<dbReference type="PANTHER" id="PTHR45985:SF3">
    <property type="entry name" value="CHITIN DEACETYLASE-LIKE 4"/>
    <property type="match status" value="1"/>
</dbReference>
<dbReference type="OrthoDB" id="504708at2759"/>
<dbReference type="InterPro" id="IPR006149">
    <property type="entry name" value="EB_dom"/>
</dbReference>
<name>A0A0R3PEW7_ANGCS</name>
<evidence type="ECO:0000259" key="1">
    <source>
        <dbReference type="Pfam" id="PF01683"/>
    </source>
</evidence>
<dbReference type="WBParaSite" id="ACOC_0000266101-mRNA-1">
    <property type="protein sequence ID" value="ACOC_0000266101-mRNA-1"/>
    <property type="gene ID" value="ACOC_0000266101"/>
</dbReference>
<reference evidence="2 3" key="2">
    <citation type="submission" date="2018-11" db="EMBL/GenBank/DDBJ databases">
        <authorList>
            <consortium name="Pathogen Informatics"/>
        </authorList>
    </citation>
    <scope>NUCLEOTIDE SEQUENCE [LARGE SCALE GENOMIC DNA]</scope>
    <source>
        <strain evidence="2 3">Costa Rica</strain>
    </source>
</reference>
<sequence>MPKLHTFTHIGCEDNQVEVHGICLNQTVPGQSCGVNAQCTGGSTCQNDQCTCPKGMTPRGSTCVLGRSDQCSGTDSYIVRKPLAYYVWRIFPVEAPPLASCRNGELCTKASMCVNGTCICPAGRQIINGHCAPQMTGMALENLDEKEHFVLGKC</sequence>
<feature type="domain" description="EB" evidence="1">
    <location>
        <begin position="12"/>
        <end position="63"/>
    </location>
</feature>
<dbReference type="Proteomes" id="UP000267027">
    <property type="component" value="Unassembled WGS sequence"/>
</dbReference>
<dbReference type="AlphaFoldDB" id="A0A0R3PEW7"/>
<protein>
    <submittedName>
        <fullName evidence="4">EB domain-containing protein</fullName>
    </submittedName>
</protein>
<dbReference type="InterPro" id="IPR052740">
    <property type="entry name" value="CE4"/>
</dbReference>
<proteinExistence type="predicted"/>
<organism evidence="4">
    <name type="scientific">Angiostrongylus costaricensis</name>
    <name type="common">Nematode worm</name>
    <dbReference type="NCBI Taxonomy" id="334426"/>
    <lineage>
        <taxon>Eukaryota</taxon>
        <taxon>Metazoa</taxon>
        <taxon>Ecdysozoa</taxon>
        <taxon>Nematoda</taxon>
        <taxon>Chromadorea</taxon>
        <taxon>Rhabditida</taxon>
        <taxon>Rhabditina</taxon>
        <taxon>Rhabditomorpha</taxon>
        <taxon>Strongyloidea</taxon>
        <taxon>Metastrongylidae</taxon>
        <taxon>Angiostrongylus</taxon>
    </lineage>
</organism>
<evidence type="ECO:0000313" key="3">
    <source>
        <dbReference type="Proteomes" id="UP000267027"/>
    </source>
</evidence>
<feature type="domain" description="EB" evidence="1">
    <location>
        <begin position="95"/>
        <end position="131"/>
    </location>
</feature>
<keyword evidence="3" id="KW-1185">Reference proteome</keyword>